<sequence length="253" mass="28896">MFNRWWRRAPPPPIESTLWQRVLQRHRRLRRLSAEDQQTLHQLASQFLADKTLSATHGLELTPLRAALLASYACLPVLHLGYEWLQGWRELIVYPGQFRVRRHEIDEHGVAHEWDDELAGEAWERGPVVVSWADVLADLRWPQAGFDVVVHEIAHKLDLSDGAMDGVPSLPREQRQRWIEVMQTAFDDLNLRLDRGEAAPIDDYAAEAPEEFFAVCSEYHFTAPQQLSAAYPAVAELMTAFYGRSPLATVPAA</sequence>
<dbReference type="Pfam" id="PF06167">
    <property type="entry name" value="Peptidase_M90"/>
    <property type="match status" value="1"/>
</dbReference>
<dbReference type="Gene3D" id="3.40.390.10">
    <property type="entry name" value="Collagenase (Catalytic Domain)"/>
    <property type="match status" value="1"/>
</dbReference>
<proteinExistence type="predicted"/>
<dbReference type="GO" id="GO:0008237">
    <property type="term" value="F:metallopeptidase activity"/>
    <property type="evidence" value="ECO:0007669"/>
    <property type="project" value="InterPro"/>
</dbReference>
<dbReference type="CDD" id="cd20169">
    <property type="entry name" value="Peptidase_M90_mtfA"/>
    <property type="match status" value="1"/>
</dbReference>
<dbReference type="Proteomes" id="UP000613768">
    <property type="component" value="Unassembled WGS sequence"/>
</dbReference>
<dbReference type="InterPro" id="IPR010384">
    <property type="entry name" value="MtfA_fam"/>
</dbReference>
<organism evidence="1 2">
    <name type="scientific">Pseudomarimonas arenosa</name>
    <dbReference type="NCBI Taxonomy" id="2774145"/>
    <lineage>
        <taxon>Bacteria</taxon>
        <taxon>Pseudomonadati</taxon>
        <taxon>Pseudomonadota</taxon>
        <taxon>Gammaproteobacteria</taxon>
        <taxon>Lysobacterales</taxon>
        <taxon>Lysobacteraceae</taxon>
        <taxon>Pseudomarimonas</taxon>
    </lineage>
</organism>
<gene>
    <name evidence="1" type="ORF">IFO71_19500</name>
</gene>
<keyword evidence="2" id="KW-1185">Reference proteome</keyword>
<evidence type="ECO:0000313" key="1">
    <source>
        <dbReference type="EMBL" id="MBD8527938.1"/>
    </source>
</evidence>
<dbReference type="RefSeq" id="WP_192031359.1">
    <property type="nucleotide sequence ID" value="NZ_JACYTR010000073.1"/>
</dbReference>
<dbReference type="InterPro" id="IPR042252">
    <property type="entry name" value="MtfA_N"/>
</dbReference>
<dbReference type="GO" id="GO:0004177">
    <property type="term" value="F:aminopeptidase activity"/>
    <property type="evidence" value="ECO:0007669"/>
    <property type="project" value="TreeGrafter"/>
</dbReference>
<protein>
    <submittedName>
        <fullName evidence="1">Zinc-dependent peptidase</fullName>
    </submittedName>
</protein>
<dbReference type="AlphaFoldDB" id="A0AAW3ZPQ5"/>
<dbReference type="SUPFAM" id="SSF55486">
    <property type="entry name" value="Metalloproteases ('zincins'), catalytic domain"/>
    <property type="match status" value="1"/>
</dbReference>
<comment type="caution">
    <text evidence="1">The sequence shown here is derived from an EMBL/GenBank/DDBJ whole genome shotgun (WGS) entry which is preliminary data.</text>
</comment>
<reference evidence="1 2" key="1">
    <citation type="submission" date="2020-09" db="EMBL/GenBank/DDBJ databases">
        <title>Pseudoxanthomonas sp. CAU 1598 isolated from sand of Yaerae Beach.</title>
        <authorList>
            <person name="Kim W."/>
        </authorList>
    </citation>
    <scope>NUCLEOTIDE SEQUENCE [LARGE SCALE GENOMIC DNA]</scope>
    <source>
        <strain evidence="1 2">CAU 1598</strain>
    </source>
</reference>
<dbReference type="PANTHER" id="PTHR30164">
    <property type="entry name" value="MTFA PEPTIDASE"/>
    <property type="match status" value="1"/>
</dbReference>
<dbReference type="PANTHER" id="PTHR30164:SF2">
    <property type="entry name" value="PROTEIN MTFA"/>
    <property type="match status" value="1"/>
</dbReference>
<dbReference type="GO" id="GO:0005829">
    <property type="term" value="C:cytosol"/>
    <property type="evidence" value="ECO:0007669"/>
    <property type="project" value="TreeGrafter"/>
</dbReference>
<dbReference type="Gene3D" id="1.10.472.150">
    <property type="entry name" value="Glucose-regulated metallo-peptidase M90, N-terminal domain"/>
    <property type="match status" value="1"/>
</dbReference>
<name>A0AAW3ZPQ5_9GAMM</name>
<evidence type="ECO:0000313" key="2">
    <source>
        <dbReference type="Proteomes" id="UP000613768"/>
    </source>
</evidence>
<accession>A0AAW3ZPQ5</accession>
<dbReference type="InterPro" id="IPR024079">
    <property type="entry name" value="MetalloPept_cat_dom_sf"/>
</dbReference>
<dbReference type="EMBL" id="JACYTR010000073">
    <property type="protein sequence ID" value="MBD8527938.1"/>
    <property type="molecule type" value="Genomic_DNA"/>
</dbReference>